<dbReference type="AlphaFoldDB" id="A0A2W7TS06"/>
<dbReference type="Proteomes" id="UP000249720">
    <property type="component" value="Unassembled WGS sequence"/>
</dbReference>
<dbReference type="EMBL" id="QKZV01000001">
    <property type="protein sequence ID" value="PZX65892.1"/>
    <property type="molecule type" value="Genomic_DNA"/>
</dbReference>
<dbReference type="RefSeq" id="WP_111293339.1">
    <property type="nucleotide sequence ID" value="NZ_QKZV01000001.1"/>
</dbReference>
<accession>A0A2W7TS06</accession>
<evidence type="ECO:0000313" key="3">
    <source>
        <dbReference type="Proteomes" id="UP000249720"/>
    </source>
</evidence>
<keyword evidence="1" id="KW-0472">Membrane</keyword>
<keyword evidence="3" id="KW-1185">Reference proteome</keyword>
<gene>
    <name evidence="2" type="ORF">LX80_00385</name>
</gene>
<feature type="transmembrane region" description="Helical" evidence="1">
    <location>
        <begin position="77"/>
        <end position="95"/>
    </location>
</feature>
<feature type="transmembrane region" description="Helical" evidence="1">
    <location>
        <begin position="46"/>
        <end position="65"/>
    </location>
</feature>
<protein>
    <submittedName>
        <fullName evidence="2">Uncharacterized protein</fullName>
    </submittedName>
</protein>
<evidence type="ECO:0000313" key="2">
    <source>
        <dbReference type="EMBL" id="PZX65892.1"/>
    </source>
</evidence>
<proteinExistence type="predicted"/>
<reference evidence="2 3" key="1">
    <citation type="submission" date="2018-06" db="EMBL/GenBank/DDBJ databases">
        <title>Genomic Encyclopedia of Archaeal and Bacterial Type Strains, Phase II (KMG-II): from individual species to whole genera.</title>
        <authorList>
            <person name="Goeker M."/>
        </authorList>
    </citation>
    <scope>NUCLEOTIDE SEQUENCE [LARGE SCALE GENOMIC DNA]</scope>
    <source>
        <strain evidence="2 3">DSM 23241</strain>
    </source>
</reference>
<sequence length="136" mass="15323">MKYTQTIGIIAAILMIANCYLPWIYIPSVNLTLNGVHGTVNEQFTFGQQIISQVFFSCLLIIGFLLPKIWAKRTNIFLGFINMAWAVKNFVLFSLCRAGECPQIKMGLYVTLILGAIVLVMTLLPKLNVPVERNIR</sequence>
<keyword evidence="1" id="KW-1133">Transmembrane helix</keyword>
<keyword evidence="1" id="KW-0812">Transmembrane</keyword>
<organism evidence="2 3">
    <name type="scientific">Hydrotalea sandarakina</name>
    <dbReference type="NCBI Taxonomy" id="1004304"/>
    <lineage>
        <taxon>Bacteria</taxon>
        <taxon>Pseudomonadati</taxon>
        <taxon>Bacteroidota</taxon>
        <taxon>Chitinophagia</taxon>
        <taxon>Chitinophagales</taxon>
        <taxon>Chitinophagaceae</taxon>
        <taxon>Hydrotalea</taxon>
    </lineage>
</organism>
<evidence type="ECO:0000256" key="1">
    <source>
        <dbReference type="SAM" id="Phobius"/>
    </source>
</evidence>
<feature type="transmembrane region" description="Helical" evidence="1">
    <location>
        <begin position="107"/>
        <end position="127"/>
    </location>
</feature>
<comment type="caution">
    <text evidence="2">The sequence shown here is derived from an EMBL/GenBank/DDBJ whole genome shotgun (WGS) entry which is preliminary data.</text>
</comment>
<dbReference type="OrthoDB" id="678688at2"/>
<feature type="transmembrane region" description="Helical" evidence="1">
    <location>
        <begin position="7"/>
        <end position="26"/>
    </location>
</feature>
<name>A0A2W7TS06_9BACT</name>